<evidence type="ECO:0000256" key="5">
    <source>
        <dbReference type="RuleBase" id="RU363019"/>
    </source>
</evidence>
<evidence type="ECO:0000256" key="1">
    <source>
        <dbReference type="ARBA" id="ARBA00000971"/>
    </source>
</evidence>
<feature type="compositionally biased region" description="Basic residues" evidence="6">
    <location>
        <begin position="201"/>
        <end position="218"/>
    </location>
</feature>
<comment type="caution">
    <text evidence="8">The sequence shown here is derived from an EMBL/GenBank/DDBJ whole genome shotgun (WGS) entry which is preliminary data.</text>
</comment>
<feature type="region of interest" description="Disordered" evidence="6">
    <location>
        <begin position="183"/>
        <end position="295"/>
    </location>
</feature>
<name>A0A6A2XKW0_HIBSY</name>
<dbReference type="AlphaFoldDB" id="A0A6A2XKW0"/>
<feature type="compositionally biased region" description="Basic residues" evidence="6">
    <location>
        <begin position="259"/>
        <end position="273"/>
    </location>
</feature>
<keyword evidence="4 5" id="KW-0413">Isomerase</keyword>
<feature type="compositionally biased region" description="Acidic residues" evidence="6">
    <location>
        <begin position="225"/>
        <end position="240"/>
    </location>
</feature>
<evidence type="ECO:0000313" key="8">
    <source>
        <dbReference type="EMBL" id="KAE8654484.1"/>
    </source>
</evidence>
<comment type="catalytic activity">
    <reaction evidence="1 5">
        <text>[protein]-peptidylproline (omega=180) = [protein]-peptidylproline (omega=0)</text>
        <dbReference type="Rhea" id="RHEA:16237"/>
        <dbReference type="Rhea" id="RHEA-COMP:10747"/>
        <dbReference type="Rhea" id="RHEA-COMP:10748"/>
        <dbReference type="ChEBI" id="CHEBI:83833"/>
        <dbReference type="ChEBI" id="CHEBI:83834"/>
        <dbReference type="EC" id="5.2.1.8"/>
    </reaction>
</comment>
<dbReference type="SUPFAM" id="SSF50891">
    <property type="entry name" value="Cyclophilin-like"/>
    <property type="match status" value="1"/>
</dbReference>
<comment type="function">
    <text evidence="5">PPIases accelerate the folding of proteins. It catalyzes the cis-trans isomerization of proline imidic peptide bonds in oligopeptides.</text>
</comment>
<feature type="domain" description="PPIase cyclophilin-type" evidence="7">
    <location>
        <begin position="10"/>
        <end position="174"/>
    </location>
</feature>
<keyword evidence="3 5" id="KW-0697">Rotamase</keyword>
<evidence type="ECO:0000256" key="2">
    <source>
        <dbReference type="ARBA" id="ARBA00007365"/>
    </source>
</evidence>
<feature type="compositionally biased region" description="Basic and acidic residues" evidence="6">
    <location>
        <begin position="274"/>
        <end position="288"/>
    </location>
</feature>
<dbReference type="GO" id="GO:0005737">
    <property type="term" value="C:cytoplasm"/>
    <property type="evidence" value="ECO:0007669"/>
    <property type="project" value="TreeGrafter"/>
</dbReference>
<evidence type="ECO:0000256" key="6">
    <source>
        <dbReference type="SAM" id="MobiDB-lite"/>
    </source>
</evidence>
<organism evidence="8 9">
    <name type="scientific">Hibiscus syriacus</name>
    <name type="common">Rose of Sharon</name>
    <dbReference type="NCBI Taxonomy" id="106335"/>
    <lineage>
        <taxon>Eukaryota</taxon>
        <taxon>Viridiplantae</taxon>
        <taxon>Streptophyta</taxon>
        <taxon>Embryophyta</taxon>
        <taxon>Tracheophyta</taxon>
        <taxon>Spermatophyta</taxon>
        <taxon>Magnoliopsida</taxon>
        <taxon>eudicotyledons</taxon>
        <taxon>Gunneridae</taxon>
        <taxon>Pentapetalae</taxon>
        <taxon>rosids</taxon>
        <taxon>malvids</taxon>
        <taxon>Malvales</taxon>
        <taxon>Malvaceae</taxon>
        <taxon>Malvoideae</taxon>
        <taxon>Hibiscus</taxon>
    </lineage>
</organism>
<gene>
    <name evidence="8" type="ORF">F3Y22_tig00117048pilonHSYRG00389</name>
</gene>
<dbReference type="GO" id="GO:0016018">
    <property type="term" value="F:cyclosporin A binding"/>
    <property type="evidence" value="ECO:0007669"/>
    <property type="project" value="TreeGrafter"/>
</dbReference>
<dbReference type="FunFam" id="2.40.100.10:FF:000022">
    <property type="entry name" value="Peptidyl-prolyl cis-trans isomerase CYP95"/>
    <property type="match status" value="1"/>
</dbReference>
<dbReference type="Pfam" id="PF00160">
    <property type="entry name" value="Pro_isomerase"/>
    <property type="match status" value="1"/>
</dbReference>
<dbReference type="PANTHER" id="PTHR11071">
    <property type="entry name" value="PEPTIDYL-PROLYL CIS-TRANS ISOMERASE"/>
    <property type="match status" value="1"/>
</dbReference>
<dbReference type="Proteomes" id="UP000436088">
    <property type="component" value="Unassembled WGS sequence"/>
</dbReference>
<dbReference type="InterPro" id="IPR002130">
    <property type="entry name" value="Cyclophilin-type_PPIase_dom"/>
</dbReference>
<feature type="compositionally biased region" description="Low complexity" evidence="6">
    <location>
        <begin position="241"/>
        <end position="255"/>
    </location>
</feature>
<dbReference type="GO" id="GO:0006457">
    <property type="term" value="P:protein folding"/>
    <property type="evidence" value="ECO:0007669"/>
    <property type="project" value="TreeGrafter"/>
</dbReference>
<dbReference type="PRINTS" id="PR00153">
    <property type="entry name" value="CSAPPISMRASE"/>
</dbReference>
<dbReference type="EC" id="5.2.1.8" evidence="5"/>
<proteinExistence type="inferred from homology"/>
<comment type="similarity">
    <text evidence="2 5">Belongs to the cyclophilin-type PPIase family.</text>
</comment>
<dbReference type="InterPro" id="IPR029000">
    <property type="entry name" value="Cyclophilin-like_dom_sf"/>
</dbReference>
<sequence length="295" mass="32965">MAKKKNPLVFMDVSIDGDPVEKMVFELFSDVAPKTAENFRALCTGEKGIGPKTGKRLYYKGSFFHRVLKGSLAQGGDFVRRDGTGGESIYGGKFPDESPRLKHGGPGLLSMAIADRDTVGSQFVVTFKANHDLDRKYVVFGQLVQGNEVLKKIENVGDEEGIPTVTVKIINCGEFSEDKRKNKLRMGKDVSSGANSYEARRKWKNKKSREKRKKRRRHDSSDSDSSSDSETESSESDSDSDSYISSSSGTSSSSDDGNKKRKRYSKREKHKRGVKEEIDDVRKKENNVIRDQSIN</sequence>
<evidence type="ECO:0000259" key="7">
    <source>
        <dbReference type="PROSITE" id="PS50072"/>
    </source>
</evidence>
<reference evidence="8" key="1">
    <citation type="submission" date="2019-09" db="EMBL/GenBank/DDBJ databases">
        <title>Draft genome information of white flower Hibiscus syriacus.</title>
        <authorList>
            <person name="Kim Y.-M."/>
        </authorList>
    </citation>
    <scope>NUCLEOTIDE SEQUENCE [LARGE SCALE GENOMIC DNA]</scope>
    <source>
        <strain evidence="8">YM2019G1</strain>
    </source>
</reference>
<evidence type="ECO:0000256" key="3">
    <source>
        <dbReference type="ARBA" id="ARBA00023110"/>
    </source>
</evidence>
<accession>A0A6A2XKW0</accession>
<dbReference type="EMBL" id="VEPZ02001787">
    <property type="protein sequence ID" value="KAE8654484.1"/>
    <property type="molecule type" value="Genomic_DNA"/>
</dbReference>
<dbReference type="GO" id="GO:0003755">
    <property type="term" value="F:peptidyl-prolyl cis-trans isomerase activity"/>
    <property type="evidence" value="ECO:0007669"/>
    <property type="project" value="UniProtKB-UniRule"/>
</dbReference>
<dbReference type="PANTHER" id="PTHR11071:SF561">
    <property type="entry name" value="PEPTIDYL-PROLYL CIS-TRANS ISOMERASE D-RELATED"/>
    <property type="match status" value="1"/>
</dbReference>
<dbReference type="PROSITE" id="PS50072">
    <property type="entry name" value="CSA_PPIASE_2"/>
    <property type="match status" value="1"/>
</dbReference>
<keyword evidence="9" id="KW-1185">Reference proteome</keyword>
<protein>
    <recommendedName>
        <fullName evidence="5">Peptidyl-prolyl cis-trans isomerase</fullName>
        <shortName evidence="5">PPIase</shortName>
        <ecNumber evidence="5">5.2.1.8</ecNumber>
    </recommendedName>
</protein>
<evidence type="ECO:0000313" key="9">
    <source>
        <dbReference type="Proteomes" id="UP000436088"/>
    </source>
</evidence>
<dbReference type="Gene3D" id="2.40.100.10">
    <property type="entry name" value="Cyclophilin-like"/>
    <property type="match status" value="1"/>
</dbReference>
<evidence type="ECO:0000256" key="4">
    <source>
        <dbReference type="ARBA" id="ARBA00023235"/>
    </source>
</evidence>